<dbReference type="EMBL" id="CP021886">
    <property type="protein sequence ID" value="AWI34567.1"/>
    <property type="molecule type" value="Genomic_DNA"/>
</dbReference>
<gene>
    <name evidence="7" type="ORF">CDV25_07155</name>
</gene>
<comment type="subcellular location">
    <subcellularLocation>
        <location evidence="1">Membrane</location>
        <topology evidence="1">Multi-pass membrane protein</topology>
    </subcellularLocation>
</comment>
<accession>A0A2U8FFK2</accession>
<evidence type="ECO:0000313" key="8">
    <source>
        <dbReference type="Proteomes" id="UP000244890"/>
    </source>
</evidence>
<dbReference type="PANTHER" id="PTHR34857:SF2">
    <property type="entry name" value="SLL0384 PROTEIN"/>
    <property type="match status" value="1"/>
</dbReference>
<sequence>MDKISSALEQIQIFDRLSREDKWINRIHPLFKVIVTFFYILLVLSFDKYHIMGLFTMLVYPLILFELSGISLFKTLYRLRFLFLFISFFGVFNPFFDTKPLMVWNQITITGGVVSMITLIGKGILSLLASYLLIATTSIEGICYALRIMRVPKVLVTQILLTYRYIPIFLLEVKYTLEAYSLKALRANGIHFKVWGSLVGLILLRSINRAYEVYQSMCLRGYRGEFYSIKYGRVLWIQSWYLIAWVIVLSLFRNYSIFEMIGDWFL</sequence>
<evidence type="ECO:0000256" key="5">
    <source>
        <dbReference type="ARBA" id="ARBA00023136"/>
    </source>
</evidence>
<feature type="transmembrane region" description="Helical" evidence="6">
    <location>
        <begin position="194"/>
        <end position="211"/>
    </location>
</feature>
<evidence type="ECO:0000256" key="4">
    <source>
        <dbReference type="ARBA" id="ARBA00022989"/>
    </source>
</evidence>
<evidence type="ECO:0000313" key="7">
    <source>
        <dbReference type="EMBL" id="AWI34567.1"/>
    </source>
</evidence>
<dbReference type="OrthoDB" id="4533at2"/>
<evidence type="ECO:0000256" key="6">
    <source>
        <dbReference type="SAM" id="Phobius"/>
    </source>
</evidence>
<evidence type="ECO:0000256" key="1">
    <source>
        <dbReference type="ARBA" id="ARBA00004141"/>
    </source>
</evidence>
<reference evidence="7 8" key="1">
    <citation type="submission" date="2017-06" db="EMBL/GenBank/DDBJ databases">
        <title>Complete genome of Helicobacter apodemus.</title>
        <authorList>
            <person name="Cho S."/>
        </authorList>
    </citation>
    <scope>NUCLEOTIDE SEQUENCE [LARGE SCALE GENOMIC DNA]</scope>
    <source>
        <strain evidence="8">SNUVETPUB-15-01</strain>
    </source>
</reference>
<feature type="transmembrane region" description="Helical" evidence="6">
    <location>
        <begin position="52"/>
        <end position="72"/>
    </location>
</feature>
<dbReference type="KEGG" id="had:CDV25_07155"/>
<dbReference type="InterPro" id="IPR003339">
    <property type="entry name" value="ABC/ECF_trnsptr_transmembrane"/>
</dbReference>
<dbReference type="Pfam" id="PF02361">
    <property type="entry name" value="CbiQ"/>
    <property type="match status" value="1"/>
</dbReference>
<dbReference type="CDD" id="cd16914">
    <property type="entry name" value="EcfT"/>
    <property type="match status" value="1"/>
</dbReference>
<dbReference type="GO" id="GO:0005886">
    <property type="term" value="C:plasma membrane"/>
    <property type="evidence" value="ECO:0007669"/>
    <property type="project" value="UniProtKB-ARBA"/>
</dbReference>
<organism evidence="7 8">
    <name type="scientific">Helicobacter apodemus</name>
    <dbReference type="NCBI Taxonomy" id="135569"/>
    <lineage>
        <taxon>Bacteria</taxon>
        <taxon>Pseudomonadati</taxon>
        <taxon>Campylobacterota</taxon>
        <taxon>Epsilonproteobacteria</taxon>
        <taxon>Campylobacterales</taxon>
        <taxon>Helicobacteraceae</taxon>
        <taxon>Helicobacter</taxon>
    </lineage>
</organism>
<keyword evidence="4 6" id="KW-1133">Transmembrane helix</keyword>
<keyword evidence="5 6" id="KW-0472">Membrane</keyword>
<dbReference type="RefSeq" id="WP_108911372.1">
    <property type="nucleotide sequence ID" value="NZ_CP021886.1"/>
</dbReference>
<feature type="transmembrane region" description="Helical" evidence="6">
    <location>
        <begin position="231"/>
        <end position="252"/>
    </location>
</feature>
<proteinExistence type="predicted"/>
<name>A0A2U8FFK2_9HELI</name>
<feature type="transmembrane region" description="Helical" evidence="6">
    <location>
        <begin position="79"/>
        <end position="96"/>
    </location>
</feature>
<evidence type="ECO:0000256" key="3">
    <source>
        <dbReference type="ARBA" id="ARBA00022692"/>
    </source>
</evidence>
<feature type="transmembrane region" description="Helical" evidence="6">
    <location>
        <begin position="155"/>
        <end position="173"/>
    </location>
</feature>
<dbReference type="Proteomes" id="UP000244890">
    <property type="component" value="Chromosome"/>
</dbReference>
<protein>
    <submittedName>
        <fullName evidence="7">Cobalt ECF transporter T component CbiQ</fullName>
    </submittedName>
</protein>
<keyword evidence="2" id="KW-1003">Cell membrane</keyword>
<dbReference type="PANTHER" id="PTHR34857">
    <property type="entry name" value="SLL0384 PROTEIN"/>
    <property type="match status" value="1"/>
</dbReference>
<evidence type="ECO:0000256" key="2">
    <source>
        <dbReference type="ARBA" id="ARBA00022475"/>
    </source>
</evidence>
<dbReference type="AlphaFoldDB" id="A0A2U8FFK2"/>
<feature type="transmembrane region" description="Helical" evidence="6">
    <location>
        <begin position="29"/>
        <end position="46"/>
    </location>
</feature>
<dbReference type="InterPro" id="IPR051611">
    <property type="entry name" value="ECF_transporter_component"/>
</dbReference>
<keyword evidence="3 6" id="KW-0812">Transmembrane</keyword>